<feature type="domain" description="BMC" evidence="4">
    <location>
        <begin position="7"/>
        <end position="91"/>
    </location>
</feature>
<comment type="subcellular location">
    <subcellularLocation>
        <location evidence="1">Bacterial microcompartment</location>
    </subcellularLocation>
</comment>
<evidence type="ECO:0000313" key="5">
    <source>
        <dbReference type="EMBL" id="MFC3886118.1"/>
    </source>
</evidence>
<dbReference type="Pfam" id="PF00936">
    <property type="entry name" value="BMC"/>
    <property type="match status" value="1"/>
</dbReference>
<dbReference type="SMART" id="SM00877">
    <property type="entry name" value="BMC"/>
    <property type="match status" value="1"/>
</dbReference>
<keyword evidence="2" id="KW-1283">Bacterial microcompartment</keyword>
<reference evidence="6" key="1">
    <citation type="journal article" date="2019" name="Int. J. Syst. Evol. Microbiol.">
        <title>The Global Catalogue of Microorganisms (GCM) 10K type strain sequencing project: providing services to taxonomists for standard genome sequencing and annotation.</title>
        <authorList>
            <consortium name="The Broad Institute Genomics Platform"/>
            <consortium name="The Broad Institute Genome Sequencing Center for Infectious Disease"/>
            <person name="Wu L."/>
            <person name="Ma J."/>
        </authorList>
    </citation>
    <scope>NUCLEOTIDE SEQUENCE [LARGE SCALE GENOMIC DNA]</scope>
    <source>
        <strain evidence="6">CCUG 61889</strain>
    </source>
</reference>
<dbReference type="InterPro" id="IPR044872">
    <property type="entry name" value="CcmK/CsoS1_BMC"/>
</dbReference>
<keyword evidence="6" id="KW-1185">Reference proteome</keyword>
<dbReference type="PANTHER" id="PTHR33941">
    <property type="entry name" value="PROPANEDIOL UTILIZATION PROTEIN PDUA"/>
    <property type="match status" value="1"/>
</dbReference>
<accession>A0ABV8B7F8</accession>
<dbReference type="InterPro" id="IPR037233">
    <property type="entry name" value="CcmK-like_sf"/>
</dbReference>
<dbReference type="PANTHER" id="PTHR33941:SF11">
    <property type="entry name" value="BACTERIAL MICROCOMPARTMENT SHELL PROTEIN PDUJ"/>
    <property type="match status" value="1"/>
</dbReference>
<sequence length="177" mass="19338">MDPTKYALGMIETIGLTSIVAAADEAVKAANVKVLSCQKPDAGIVTVYLGGDVASVRAAVEAGALKAKEIGEFRSYRVIPKPDPSVFYTLGILPMPPLEEEQSEPFSYDSSEVTHETRKSYTKEELELLSVKELKQLARLQGNFPLSGTDISMAKKSELIEKLVQIMEERGENSNED</sequence>
<proteinExistence type="inferred from homology"/>
<dbReference type="PROSITE" id="PS51930">
    <property type="entry name" value="BMC_2"/>
    <property type="match status" value="1"/>
</dbReference>
<evidence type="ECO:0000256" key="1">
    <source>
        <dbReference type="ARBA" id="ARBA00024322"/>
    </source>
</evidence>
<dbReference type="InterPro" id="IPR050575">
    <property type="entry name" value="BMC_shell"/>
</dbReference>
<organism evidence="5 6">
    <name type="scientific">Bacillus songklensis</name>
    <dbReference type="NCBI Taxonomy" id="1069116"/>
    <lineage>
        <taxon>Bacteria</taxon>
        <taxon>Bacillati</taxon>
        <taxon>Bacillota</taxon>
        <taxon>Bacilli</taxon>
        <taxon>Bacillales</taxon>
        <taxon>Bacillaceae</taxon>
        <taxon>Bacillus</taxon>
    </lineage>
</organism>
<dbReference type="Gene3D" id="3.30.70.1710">
    <property type="match status" value="1"/>
</dbReference>
<dbReference type="SUPFAM" id="SSF143414">
    <property type="entry name" value="CcmK-like"/>
    <property type="match status" value="1"/>
</dbReference>
<evidence type="ECO:0000256" key="3">
    <source>
        <dbReference type="PROSITE-ProRule" id="PRU01278"/>
    </source>
</evidence>
<comment type="caution">
    <text evidence="5">The sequence shown here is derived from an EMBL/GenBank/DDBJ whole genome shotgun (WGS) entry which is preliminary data.</text>
</comment>
<dbReference type="Proteomes" id="UP001595752">
    <property type="component" value="Unassembled WGS sequence"/>
</dbReference>
<evidence type="ECO:0000256" key="2">
    <source>
        <dbReference type="ARBA" id="ARBA00024446"/>
    </source>
</evidence>
<comment type="similarity">
    <text evidence="3">Belongs to the bacterial microcompartments protein family.</text>
</comment>
<name>A0ABV8B7F8_9BACI</name>
<dbReference type="EMBL" id="JBHRZT010000072">
    <property type="protein sequence ID" value="MFC3886118.1"/>
    <property type="molecule type" value="Genomic_DNA"/>
</dbReference>
<dbReference type="RefSeq" id="WP_377918486.1">
    <property type="nucleotide sequence ID" value="NZ_JBHRZT010000072.1"/>
</dbReference>
<evidence type="ECO:0000313" key="6">
    <source>
        <dbReference type="Proteomes" id="UP001595752"/>
    </source>
</evidence>
<dbReference type="CDD" id="cd07045">
    <property type="entry name" value="BMC_CcmK_like"/>
    <property type="match status" value="1"/>
</dbReference>
<dbReference type="InterPro" id="IPR000249">
    <property type="entry name" value="BMC_dom"/>
</dbReference>
<gene>
    <name evidence="5" type="ORF">ACFOU2_22590</name>
</gene>
<protein>
    <submittedName>
        <fullName evidence="5">BMC domain-containing protein</fullName>
    </submittedName>
</protein>
<evidence type="ECO:0000259" key="4">
    <source>
        <dbReference type="PROSITE" id="PS51930"/>
    </source>
</evidence>